<keyword evidence="2" id="KW-1185">Reference proteome</keyword>
<dbReference type="PANTHER" id="PTHR40590">
    <property type="entry name" value="CYTOPLASMIC PROTEIN-RELATED"/>
    <property type="match status" value="1"/>
</dbReference>
<sequence>MIATSQLKLILAVVWGACVGISFSVEASPEDRPPFYQVDYKGETSYLLGSIHIGKADFYPMAPQIESLFESAGSLVVEADTTNADINALINKYGIKSVPADIKTQTALESYCRPMEQMCRAMSGFAPWLQSMQFGVARFEALGYTANYGVEQRFISKNRDRPLLELESTEFQFSLMSSFDDKTQWKMVKETIEAPDDEMLALVDAWRSGDATELNVLMEESMIDNGDVEMVEKILWHRNVGMAEKIGELMQDKQTIQPLFILVGAGHVVGPKSIVQELLKRGAKVKNCWELSCL</sequence>
<comment type="caution">
    <text evidence="1">The sequence shown here is derived from an EMBL/GenBank/DDBJ whole genome shotgun (WGS) entry which is preliminary data.</text>
</comment>
<organism evidence="1 2">
    <name type="scientific">Shewanella nanhaiensis</name>
    <dbReference type="NCBI Taxonomy" id="2864872"/>
    <lineage>
        <taxon>Bacteria</taxon>
        <taxon>Pseudomonadati</taxon>
        <taxon>Pseudomonadota</taxon>
        <taxon>Gammaproteobacteria</taxon>
        <taxon>Alteromonadales</taxon>
        <taxon>Shewanellaceae</taxon>
        <taxon>Shewanella</taxon>
    </lineage>
</organism>
<proteinExistence type="predicted"/>
<dbReference type="Proteomes" id="UP001195963">
    <property type="component" value="Unassembled WGS sequence"/>
</dbReference>
<name>A0ABS7DZD3_9GAMM</name>
<gene>
    <name evidence="1" type="ORF">K0625_03785</name>
</gene>
<dbReference type="Pfam" id="PF01963">
    <property type="entry name" value="TraB_PrgY_gumN"/>
    <property type="match status" value="1"/>
</dbReference>
<dbReference type="EMBL" id="JAHZST010000002">
    <property type="protein sequence ID" value="MBW8182775.1"/>
    <property type="molecule type" value="Genomic_DNA"/>
</dbReference>
<reference evidence="1 2" key="1">
    <citation type="submission" date="2021-07" db="EMBL/GenBank/DDBJ databases">
        <title>Shewanella sp. nov, isolated from SCS.</title>
        <authorList>
            <person name="Cao W.R."/>
        </authorList>
    </citation>
    <scope>NUCLEOTIDE SEQUENCE [LARGE SCALE GENOMIC DNA]</scope>
    <source>
        <strain evidence="1 2">NR704-98</strain>
    </source>
</reference>
<dbReference type="CDD" id="cd14789">
    <property type="entry name" value="Tiki"/>
    <property type="match status" value="1"/>
</dbReference>
<dbReference type="RefSeq" id="WP_220108440.1">
    <property type="nucleotide sequence ID" value="NZ_JAHZST010000002.1"/>
</dbReference>
<accession>A0ABS7DZD3</accession>
<dbReference type="InterPro" id="IPR047111">
    <property type="entry name" value="YbaP-like"/>
</dbReference>
<evidence type="ECO:0000313" key="2">
    <source>
        <dbReference type="Proteomes" id="UP001195963"/>
    </source>
</evidence>
<evidence type="ECO:0000313" key="1">
    <source>
        <dbReference type="EMBL" id="MBW8182775.1"/>
    </source>
</evidence>
<protein>
    <submittedName>
        <fullName evidence="1">TraB/GumN family protein</fullName>
    </submittedName>
</protein>
<dbReference type="InterPro" id="IPR002816">
    <property type="entry name" value="TraB/PrgY/GumN_fam"/>
</dbReference>
<dbReference type="PANTHER" id="PTHR40590:SF1">
    <property type="entry name" value="CYTOPLASMIC PROTEIN"/>
    <property type="match status" value="1"/>
</dbReference>